<dbReference type="SUPFAM" id="SSF46689">
    <property type="entry name" value="Homeodomain-like"/>
    <property type="match status" value="2"/>
</dbReference>
<gene>
    <name evidence="13" type="ORF">DFP94_104187</name>
</gene>
<dbReference type="GO" id="GO:0008168">
    <property type="term" value="F:methyltransferase activity"/>
    <property type="evidence" value="ECO:0007669"/>
    <property type="project" value="UniProtKB-KW"/>
</dbReference>
<evidence type="ECO:0000313" key="13">
    <source>
        <dbReference type="EMBL" id="RCX19733.1"/>
    </source>
</evidence>
<dbReference type="GO" id="GO:0032259">
    <property type="term" value="P:methylation"/>
    <property type="evidence" value="ECO:0007669"/>
    <property type="project" value="UniProtKB-KW"/>
</dbReference>
<evidence type="ECO:0000256" key="4">
    <source>
        <dbReference type="ARBA" id="ARBA00022723"/>
    </source>
</evidence>
<dbReference type="GO" id="GO:0008270">
    <property type="term" value="F:zinc ion binding"/>
    <property type="evidence" value="ECO:0007669"/>
    <property type="project" value="InterPro"/>
</dbReference>
<dbReference type="Pfam" id="PF02805">
    <property type="entry name" value="Ada_Zn_binding"/>
    <property type="match status" value="1"/>
</dbReference>
<dbReference type="InterPro" id="IPR020449">
    <property type="entry name" value="Tscrpt_reg_AraC-type_HTH"/>
</dbReference>
<organism evidence="13 14">
    <name type="scientific">Fontibacillus phaseoli</name>
    <dbReference type="NCBI Taxonomy" id="1416533"/>
    <lineage>
        <taxon>Bacteria</taxon>
        <taxon>Bacillati</taxon>
        <taxon>Bacillota</taxon>
        <taxon>Bacilli</taxon>
        <taxon>Bacillales</taxon>
        <taxon>Paenibacillaceae</taxon>
        <taxon>Fontibacillus</taxon>
    </lineage>
</organism>
<comment type="caution">
    <text evidence="13">The sequence shown here is derived from an EMBL/GenBank/DDBJ whole genome shotgun (WGS) entry which is preliminary data.</text>
</comment>
<dbReference type="EMBL" id="QPJW01000004">
    <property type="protein sequence ID" value="RCX19733.1"/>
    <property type="molecule type" value="Genomic_DNA"/>
</dbReference>
<dbReference type="OrthoDB" id="9802228at2"/>
<evidence type="ECO:0000259" key="12">
    <source>
        <dbReference type="PROSITE" id="PS01124"/>
    </source>
</evidence>
<keyword evidence="8" id="KW-0238">DNA-binding</keyword>
<dbReference type="Pfam" id="PF12833">
    <property type="entry name" value="HTH_18"/>
    <property type="match status" value="1"/>
</dbReference>
<dbReference type="PROSITE" id="PS01124">
    <property type="entry name" value="HTH_ARAC_FAMILY_2"/>
    <property type="match status" value="1"/>
</dbReference>
<dbReference type="PRINTS" id="PR00032">
    <property type="entry name" value="HTHARAC"/>
</dbReference>
<keyword evidence="10" id="KW-0804">Transcription</keyword>
<dbReference type="GO" id="GO:0043565">
    <property type="term" value="F:sequence-specific DNA binding"/>
    <property type="evidence" value="ECO:0007669"/>
    <property type="project" value="InterPro"/>
</dbReference>
<evidence type="ECO:0000256" key="9">
    <source>
        <dbReference type="ARBA" id="ARBA00023159"/>
    </source>
</evidence>
<sequence>MIVEVSEVADIKVTEDQWRSIILNDAASDGKFFYAVKTTGIFCRPSCKSKPPNRENITVFPDAEQALSAGYRPCKRCKPTGLRLPDEEWISVVAEYIDNHYMEELNLQLLADLAHGSPYHLHRTFKKVNGVTPVEYIQHVRIEQAKSRLLTTSQPVAEIGKQVGLANTPYFITLFKKITGLTPANYRTLYASVPKGDI</sequence>
<dbReference type="PIRSF" id="PIRSF000408">
    <property type="entry name" value="Alkyltransferas_AdaA"/>
    <property type="match status" value="1"/>
</dbReference>
<reference evidence="13 14" key="1">
    <citation type="submission" date="2018-07" db="EMBL/GenBank/DDBJ databases">
        <title>Genomic Encyclopedia of Type Strains, Phase III (KMG-III): the genomes of soil and plant-associated and newly described type strains.</title>
        <authorList>
            <person name="Whitman W."/>
        </authorList>
    </citation>
    <scope>NUCLEOTIDE SEQUENCE [LARGE SCALE GENOMIC DNA]</scope>
    <source>
        <strain evidence="13 14">CECT 8333</strain>
    </source>
</reference>
<dbReference type="SMART" id="SM00342">
    <property type="entry name" value="HTH_ARAC"/>
    <property type="match status" value="1"/>
</dbReference>
<dbReference type="InterPro" id="IPR018060">
    <property type="entry name" value="HTH_AraC"/>
</dbReference>
<dbReference type="InterPro" id="IPR004026">
    <property type="entry name" value="Ada_DNA_repair_Zn-bd"/>
</dbReference>
<dbReference type="FunFam" id="3.40.10.10:FF:000001">
    <property type="entry name" value="DNA-3-methyladenine glycosylase 2"/>
    <property type="match status" value="1"/>
</dbReference>
<keyword evidence="3 13" id="KW-0808">Transferase</keyword>
<evidence type="ECO:0000256" key="8">
    <source>
        <dbReference type="ARBA" id="ARBA00023125"/>
    </source>
</evidence>
<dbReference type="Proteomes" id="UP000253090">
    <property type="component" value="Unassembled WGS sequence"/>
</dbReference>
<dbReference type="GO" id="GO:0003700">
    <property type="term" value="F:DNA-binding transcription factor activity"/>
    <property type="evidence" value="ECO:0007669"/>
    <property type="project" value="InterPro"/>
</dbReference>
<dbReference type="InterPro" id="IPR016220">
    <property type="entry name" value="Me-P-triester_DNA_alkyl-Trfase"/>
</dbReference>
<dbReference type="GO" id="GO:0006307">
    <property type="term" value="P:DNA alkylation repair"/>
    <property type="evidence" value="ECO:0007669"/>
    <property type="project" value="UniProtKB-ARBA"/>
</dbReference>
<evidence type="ECO:0000256" key="1">
    <source>
        <dbReference type="ARBA" id="ARBA00001947"/>
    </source>
</evidence>
<keyword evidence="2 13" id="KW-0489">Methyltransferase</keyword>
<keyword evidence="14" id="KW-1185">Reference proteome</keyword>
<evidence type="ECO:0000256" key="5">
    <source>
        <dbReference type="ARBA" id="ARBA00022763"/>
    </source>
</evidence>
<accession>A0A369BDV6</accession>
<dbReference type="AlphaFoldDB" id="A0A369BDV6"/>
<comment type="cofactor">
    <cofactor evidence="1">
        <name>Zn(2+)</name>
        <dbReference type="ChEBI" id="CHEBI:29105"/>
    </cofactor>
</comment>
<feature type="domain" description="HTH araC/xylS-type" evidence="12">
    <location>
        <begin position="91"/>
        <end position="189"/>
    </location>
</feature>
<evidence type="ECO:0000256" key="10">
    <source>
        <dbReference type="ARBA" id="ARBA00023163"/>
    </source>
</evidence>
<dbReference type="InterPro" id="IPR009057">
    <property type="entry name" value="Homeodomain-like_sf"/>
</dbReference>
<keyword evidence="4" id="KW-0479">Metal-binding</keyword>
<dbReference type="SUPFAM" id="SSF57884">
    <property type="entry name" value="Ada DNA repair protein, N-terminal domain (N-Ada 10)"/>
    <property type="match status" value="1"/>
</dbReference>
<evidence type="ECO:0000313" key="14">
    <source>
        <dbReference type="Proteomes" id="UP000253090"/>
    </source>
</evidence>
<name>A0A369BDV6_9BACL</name>
<dbReference type="Gene3D" id="3.40.10.10">
    <property type="entry name" value="DNA Methylphosphotriester Repair Domain"/>
    <property type="match status" value="1"/>
</dbReference>
<protein>
    <submittedName>
        <fullName evidence="13">AraC family transcriptional regulator of adaptative response / methylphosphotriester-DNA alkyltransferase methyltransferase</fullName>
    </submittedName>
</protein>
<dbReference type="PANTHER" id="PTHR43280:SF28">
    <property type="entry name" value="HTH-TYPE TRANSCRIPTIONAL ACTIVATOR RHAS"/>
    <property type="match status" value="1"/>
</dbReference>
<evidence type="ECO:0000256" key="7">
    <source>
        <dbReference type="ARBA" id="ARBA00023015"/>
    </source>
</evidence>
<evidence type="ECO:0000256" key="3">
    <source>
        <dbReference type="ARBA" id="ARBA00022679"/>
    </source>
</evidence>
<keyword evidence="11" id="KW-0234">DNA repair</keyword>
<dbReference type="InterPro" id="IPR035451">
    <property type="entry name" value="Ada-like_dom_sf"/>
</dbReference>
<keyword evidence="5" id="KW-0227">DNA damage</keyword>
<evidence type="ECO:0000256" key="6">
    <source>
        <dbReference type="ARBA" id="ARBA00022833"/>
    </source>
</evidence>
<keyword evidence="6" id="KW-0862">Zinc</keyword>
<keyword evidence="7" id="KW-0805">Transcription regulation</keyword>
<keyword evidence="9" id="KW-0010">Activator</keyword>
<dbReference type="Gene3D" id="1.10.10.60">
    <property type="entry name" value="Homeodomain-like"/>
    <property type="match status" value="2"/>
</dbReference>
<evidence type="ECO:0000256" key="2">
    <source>
        <dbReference type="ARBA" id="ARBA00022603"/>
    </source>
</evidence>
<evidence type="ECO:0000256" key="11">
    <source>
        <dbReference type="ARBA" id="ARBA00023204"/>
    </source>
</evidence>
<proteinExistence type="predicted"/>
<dbReference type="PANTHER" id="PTHR43280">
    <property type="entry name" value="ARAC-FAMILY TRANSCRIPTIONAL REGULATOR"/>
    <property type="match status" value="1"/>
</dbReference>